<keyword evidence="9" id="KW-1185">Reference proteome</keyword>
<dbReference type="InterPro" id="IPR037151">
    <property type="entry name" value="AlkB-like_sf"/>
</dbReference>
<feature type="binding site" evidence="5">
    <location>
        <position position="169"/>
    </location>
    <ligand>
        <name>substrate</name>
    </ligand>
</feature>
<dbReference type="GO" id="GO:0008198">
    <property type="term" value="F:ferrous iron binding"/>
    <property type="evidence" value="ECO:0007669"/>
    <property type="project" value="TreeGrafter"/>
</dbReference>
<feature type="binding site" evidence="6">
    <location>
        <position position="139"/>
    </location>
    <ligand>
        <name>Fe cation</name>
        <dbReference type="ChEBI" id="CHEBI:24875"/>
        <note>catalytic</note>
    </ligand>
</feature>
<evidence type="ECO:0000256" key="6">
    <source>
        <dbReference type="PIRSR" id="PIRSR604574-2"/>
    </source>
</evidence>
<evidence type="ECO:0000313" key="8">
    <source>
        <dbReference type="EMBL" id="SMF65626.1"/>
    </source>
</evidence>
<dbReference type="NCBIfam" id="NF011930">
    <property type="entry name" value="PRK15401.1"/>
    <property type="match status" value="1"/>
</dbReference>
<dbReference type="InterPro" id="IPR027450">
    <property type="entry name" value="AlkB-like"/>
</dbReference>
<comment type="cofactor">
    <cofactor evidence="6">
        <name>Fe(2+)</name>
        <dbReference type="ChEBI" id="CHEBI:29033"/>
    </cofactor>
    <text evidence="6">Binds 1 Fe(2+) ion per subunit.</text>
</comment>
<feature type="binding site" evidence="5">
    <location>
        <position position="143"/>
    </location>
    <ligand>
        <name>substrate</name>
    </ligand>
</feature>
<evidence type="ECO:0000256" key="5">
    <source>
        <dbReference type="PIRSR" id="PIRSR604574-1"/>
    </source>
</evidence>
<keyword evidence="4 6" id="KW-0408">Iron</keyword>
<sequence>MAAGATLPMADLFGQRAPAREAFAPGALLLRGFALPRAEALLAAVEAVAEIAPFRRMVTPGGFTMSAAMTNCGTAGWVTDRRGYRYQAEDPESGRPWPDLPEAFRELAEAAAAEAGYPGFAPDACLVNRYEPGARLSLHQDRDERDTSYPIVSVSLGLPATFQFGGPKRSDPVRKIALGHGDVVVWGGASRLNHHGILALKEGAHPRLGRQRINLTLRRAL</sequence>
<dbReference type="GO" id="GO:0035515">
    <property type="term" value="F:oxidative RNA demethylase activity"/>
    <property type="evidence" value="ECO:0007669"/>
    <property type="project" value="TreeGrafter"/>
</dbReference>
<dbReference type="PROSITE" id="PS51471">
    <property type="entry name" value="FE2OG_OXY"/>
    <property type="match status" value="1"/>
</dbReference>
<feature type="domain" description="Fe2OG dioxygenase" evidence="7">
    <location>
        <begin position="121"/>
        <end position="221"/>
    </location>
</feature>
<feature type="binding site" evidence="5">
    <location>
        <position position="77"/>
    </location>
    <ligand>
        <name>substrate</name>
    </ligand>
</feature>
<dbReference type="SUPFAM" id="SSF51197">
    <property type="entry name" value="Clavaminate synthase-like"/>
    <property type="match status" value="1"/>
</dbReference>
<dbReference type="GO" id="GO:0035516">
    <property type="term" value="F:broad specificity oxidative DNA demethylase activity"/>
    <property type="evidence" value="ECO:0007669"/>
    <property type="project" value="TreeGrafter"/>
</dbReference>
<dbReference type="STRING" id="560819.SAMN05428998_12629"/>
<evidence type="ECO:0000313" key="9">
    <source>
        <dbReference type="Proteomes" id="UP000192917"/>
    </source>
</evidence>
<name>A0A1Y6CQE2_9PROT</name>
<keyword evidence="2 8" id="KW-0223">Dioxygenase</keyword>
<evidence type="ECO:0000256" key="3">
    <source>
        <dbReference type="ARBA" id="ARBA00023002"/>
    </source>
</evidence>
<dbReference type="Gene3D" id="2.60.120.590">
    <property type="entry name" value="Alpha-ketoglutarate-dependent dioxygenase AlkB-like"/>
    <property type="match status" value="1"/>
</dbReference>
<feature type="binding site" evidence="5">
    <location>
        <begin position="212"/>
        <end position="218"/>
    </location>
    <ligand>
        <name>2-oxoglutarate</name>
        <dbReference type="ChEBI" id="CHEBI:16810"/>
    </ligand>
</feature>
<dbReference type="GO" id="GO:0005737">
    <property type="term" value="C:cytoplasm"/>
    <property type="evidence" value="ECO:0007669"/>
    <property type="project" value="TreeGrafter"/>
</dbReference>
<reference evidence="8 9" key="1">
    <citation type="submission" date="2017-04" db="EMBL/GenBank/DDBJ databases">
        <authorList>
            <person name="Afonso C.L."/>
            <person name="Miller P.J."/>
            <person name="Scott M.A."/>
            <person name="Spackman E."/>
            <person name="Goraichik I."/>
            <person name="Dimitrov K.M."/>
            <person name="Suarez D.L."/>
            <person name="Swayne D.E."/>
        </authorList>
    </citation>
    <scope>NUCLEOTIDE SEQUENCE [LARGE SCALE GENOMIC DNA]</scope>
    <source>
        <strain evidence="8 9">USBA 355</strain>
    </source>
</reference>
<dbReference type="InterPro" id="IPR005123">
    <property type="entry name" value="Oxoglu/Fe-dep_dioxygenase_dom"/>
</dbReference>
<feature type="binding site" evidence="5">
    <location>
        <begin position="128"/>
        <end position="130"/>
    </location>
    <ligand>
        <name>2-oxoglutarate</name>
        <dbReference type="ChEBI" id="CHEBI:16810"/>
    </ligand>
</feature>
<dbReference type="Pfam" id="PF13532">
    <property type="entry name" value="2OG-FeII_Oxy_2"/>
    <property type="match status" value="1"/>
</dbReference>
<proteinExistence type="predicted"/>
<keyword evidence="3" id="KW-0560">Oxidoreductase</keyword>
<dbReference type="PANTHER" id="PTHR16557">
    <property type="entry name" value="ALKYLATED DNA REPAIR PROTEIN ALKB-RELATED"/>
    <property type="match status" value="1"/>
</dbReference>
<evidence type="ECO:0000256" key="2">
    <source>
        <dbReference type="ARBA" id="ARBA00022964"/>
    </source>
</evidence>
<protein>
    <submittedName>
        <fullName evidence="8">DNA-N1-methyladenine dioxygenase</fullName>
    </submittedName>
</protein>
<dbReference type="AlphaFoldDB" id="A0A1Y6CQE2"/>
<dbReference type="Proteomes" id="UP000192917">
    <property type="component" value="Unassembled WGS sequence"/>
</dbReference>
<dbReference type="GO" id="GO:0035513">
    <property type="term" value="P:oxidative RNA demethylation"/>
    <property type="evidence" value="ECO:0007669"/>
    <property type="project" value="TreeGrafter"/>
</dbReference>
<dbReference type="InterPro" id="IPR004574">
    <property type="entry name" value="Alkb"/>
</dbReference>
<evidence type="ECO:0000256" key="4">
    <source>
        <dbReference type="ARBA" id="ARBA00023004"/>
    </source>
</evidence>
<feature type="binding site" evidence="5">
    <location>
        <begin position="84"/>
        <end position="86"/>
    </location>
    <ligand>
        <name>substrate</name>
    </ligand>
</feature>
<feature type="binding site" evidence="6">
    <location>
        <position position="141"/>
    </location>
    <ligand>
        <name>Fe cation</name>
        <dbReference type="ChEBI" id="CHEBI:24875"/>
        <note>catalytic</note>
    </ligand>
</feature>
<organism evidence="8 9">
    <name type="scientific">Tistlia consotensis USBA 355</name>
    <dbReference type="NCBI Taxonomy" id="560819"/>
    <lineage>
        <taxon>Bacteria</taxon>
        <taxon>Pseudomonadati</taxon>
        <taxon>Pseudomonadota</taxon>
        <taxon>Alphaproteobacteria</taxon>
        <taxon>Rhodospirillales</taxon>
        <taxon>Rhodovibrionaceae</taxon>
        <taxon>Tistlia</taxon>
    </lineage>
</organism>
<gene>
    <name evidence="8" type="ORF">SAMN05428998_12629</name>
</gene>
<accession>A0A1Y6CQE2</accession>
<keyword evidence="1 6" id="KW-0479">Metal-binding</keyword>
<evidence type="ECO:0000256" key="1">
    <source>
        <dbReference type="ARBA" id="ARBA00022723"/>
    </source>
</evidence>
<evidence type="ECO:0000259" key="7">
    <source>
        <dbReference type="PROSITE" id="PS51471"/>
    </source>
</evidence>
<feature type="binding site" evidence="6">
    <location>
        <position position="195"/>
    </location>
    <ligand>
        <name>Fe cation</name>
        <dbReference type="ChEBI" id="CHEBI:24875"/>
        <note>catalytic</note>
    </ligand>
</feature>
<dbReference type="EMBL" id="FWZX01000026">
    <property type="protein sequence ID" value="SMF65626.1"/>
    <property type="molecule type" value="Genomic_DNA"/>
</dbReference>
<dbReference type="PANTHER" id="PTHR16557:SF2">
    <property type="entry name" value="NUCLEIC ACID DIOXYGENASE ALKBH1"/>
    <property type="match status" value="1"/>
</dbReference>